<feature type="signal peptide" evidence="1">
    <location>
        <begin position="1"/>
        <end position="16"/>
    </location>
</feature>
<dbReference type="InterPro" id="IPR036188">
    <property type="entry name" value="FAD/NAD-bd_sf"/>
</dbReference>
<sequence length="497" mass="54589">MLTALAVAALVCGGYATEQVIFKDVAIIGGGASGSYAAVRIREDFGKSVALIEKKDRLVRTPSHCSVIARLAASSLVGLTCIFAQGGHVDSFVDPETNTPLDFGVKSFIDEGNATGFFDRLGIKRKHGANIRLNTTYVDFSTGKVLGFTPPPMAAQMDALKKYLEIVEPWEHLIQPGYFDFPDRDAIPHDFLIPFGEFVTAHGLEEAVPFIYQVTGLGLGNITNELTLFVLQTFTVAMTRSVLGLQDAFIPESGRNQDVYDAVAGLLGSDVFYSSTVFDALRTRHGVKLAIKNTDSGHVTVIKAKRLLIAIEPTAENTGPFHLDAEERETFSKFRYTRRYAGIIKSDMLAVNASYFNLPPNAAPKNYLSYPEVPYDARIDYMGTGKYFRVNVIGDKDLEPDSAKELVRRDIQTLMDAGVVRAGEGAEAEVDWADFSDHGPMYAHVSGQEVEAGFIQNLYGLQGRLSTWWTGAAWSVHYQTALWKFDDILIPKLLSGL</sequence>
<name>A0AB34FE43_9HYPO</name>
<evidence type="ECO:0000313" key="2">
    <source>
        <dbReference type="EMBL" id="KAJ6437309.1"/>
    </source>
</evidence>
<dbReference type="Proteomes" id="UP001163105">
    <property type="component" value="Unassembled WGS sequence"/>
</dbReference>
<accession>A0AB34FE43</accession>
<proteinExistence type="predicted"/>
<keyword evidence="1" id="KW-0732">Signal</keyword>
<keyword evidence="3" id="KW-1185">Reference proteome</keyword>
<dbReference type="AlphaFoldDB" id="A0AB34FE43"/>
<gene>
    <name evidence="2" type="ORF">O9K51_10283</name>
</gene>
<dbReference type="SUPFAM" id="SSF51905">
    <property type="entry name" value="FAD/NAD(P)-binding domain"/>
    <property type="match status" value="1"/>
</dbReference>
<evidence type="ECO:0000256" key="1">
    <source>
        <dbReference type="SAM" id="SignalP"/>
    </source>
</evidence>
<reference evidence="2" key="1">
    <citation type="submission" date="2023-01" db="EMBL/GenBank/DDBJ databases">
        <title>The growth and conidiation of Purpureocillium lavendulum are regulated by nitrogen source and histone H3K14 acetylation.</title>
        <authorList>
            <person name="Tang P."/>
            <person name="Han J."/>
            <person name="Zhang C."/>
            <person name="Tang P."/>
            <person name="Qi F."/>
            <person name="Zhang K."/>
            <person name="Liang L."/>
        </authorList>
    </citation>
    <scope>NUCLEOTIDE SEQUENCE</scope>
    <source>
        <strain evidence="2">YMF1.00683</strain>
    </source>
</reference>
<dbReference type="EMBL" id="JAQHRD010000013">
    <property type="protein sequence ID" value="KAJ6437309.1"/>
    <property type="molecule type" value="Genomic_DNA"/>
</dbReference>
<evidence type="ECO:0000313" key="3">
    <source>
        <dbReference type="Proteomes" id="UP001163105"/>
    </source>
</evidence>
<comment type="caution">
    <text evidence="2">The sequence shown here is derived from an EMBL/GenBank/DDBJ whole genome shotgun (WGS) entry which is preliminary data.</text>
</comment>
<dbReference type="Gene3D" id="3.50.50.60">
    <property type="entry name" value="FAD/NAD(P)-binding domain"/>
    <property type="match status" value="2"/>
</dbReference>
<organism evidence="2 3">
    <name type="scientific">Purpureocillium lavendulum</name>
    <dbReference type="NCBI Taxonomy" id="1247861"/>
    <lineage>
        <taxon>Eukaryota</taxon>
        <taxon>Fungi</taxon>
        <taxon>Dikarya</taxon>
        <taxon>Ascomycota</taxon>
        <taxon>Pezizomycotina</taxon>
        <taxon>Sordariomycetes</taxon>
        <taxon>Hypocreomycetidae</taxon>
        <taxon>Hypocreales</taxon>
        <taxon>Ophiocordycipitaceae</taxon>
        <taxon>Purpureocillium</taxon>
    </lineage>
</organism>
<protein>
    <submittedName>
        <fullName evidence="2">FAD dependent oxidoreductase</fullName>
    </submittedName>
</protein>
<dbReference type="Gene3D" id="3.30.70.1990">
    <property type="match status" value="1"/>
</dbReference>
<dbReference type="Gene3D" id="1.10.405.20">
    <property type="match status" value="1"/>
</dbReference>
<feature type="chain" id="PRO_5044326578" evidence="1">
    <location>
        <begin position="17"/>
        <end position="497"/>
    </location>
</feature>
<dbReference type="Pfam" id="PF13450">
    <property type="entry name" value="NAD_binding_8"/>
    <property type="match status" value="1"/>
</dbReference>